<sequence precursor="true">MLKFASRFTIVCGLFALCTQSVQAEKYVTRAYHVPARIQPVVVAPGVPVLQRPVVLTNYYAPVPVVVHRPVVVTPAPVVVPAAAVPAAVVVPRRRAIHETVRVKPNRTVVRVREYAPLAIFPTSKQVVIQRETPRGVITRQRGR</sequence>
<evidence type="ECO:0000256" key="1">
    <source>
        <dbReference type="SAM" id="SignalP"/>
    </source>
</evidence>
<feature type="signal peptide" evidence="1">
    <location>
        <begin position="1"/>
        <end position="24"/>
    </location>
</feature>
<protein>
    <submittedName>
        <fullName evidence="2">Uncharacterized protein</fullName>
    </submittedName>
</protein>
<evidence type="ECO:0000313" key="2">
    <source>
        <dbReference type="EMBL" id="QDT31533.1"/>
    </source>
</evidence>
<organism evidence="2 3">
    <name type="scientific">Thalassoglobus polymorphus</name>
    <dbReference type="NCBI Taxonomy" id="2527994"/>
    <lineage>
        <taxon>Bacteria</taxon>
        <taxon>Pseudomonadati</taxon>
        <taxon>Planctomycetota</taxon>
        <taxon>Planctomycetia</taxon>
        <taxon>Planctomycetales</taxon>
        <taxon>Planctomycetaceae</taxon>
        <taxon>Thalassoglobus</taxon>
    </lineage>
</organism>
<name>A0A517QIQ3_9PLAN</name>
<evidence type="ECO:0000313" key="3">
    <source>
        <dbReference type="Proteomes" id="UP000315724"/>
    </source>
</evidence>
<keyword evidence="3" id="KW-1185">Reference proteome</keyword>
<dbReference type="KEGG" id="tpol:Mal48_07670"/>
<dbReference type="EMBL" id="CP036267">
    <property type="protein sequence ID" value="QDT31533.1"/>
    <property type="molecule type" value="Genomic_DNA"/>
</dbReference>
<proteinExistence type="predicted"/>
<dbReference type="Proteomes" id="UP000315724">
    <property type="component" value="Chromosome"/>
</dbReference>
<reference evidence="2 3" key="1">
    <citation type="submission" date="2019-02" db="EMBL/GenBank/DDBJ databases">
        <title>Deep-cultivation of Planctomycetes and their phenomic and genomic characterization uncovers novel biology.</title>
        <authorList>
            <person name="Wiegand S."/>
            <person name="Jogler M."/>
            <person name="Boedeker C."/>
            <person name="Pinto D."/>
            <person name="Vollmers J."/>
            <person name="Rivas-Marin E."/>
            <person name="Kohn T."/>
            <person name="Peeters S.H."/>
            <person name="Heuer A."/>
            <person name="Rast P."/>
            <person name="Oberbeckmann S."/>
            <person name="Bunk B."/>
            <person name="Jeske O."/>
            <person name="Meyerdierks A."/>
            <person name="Storesund J.E."/>
            <person name="Kallscheuer N."/>
            <person name="Luecker S."/>
            <person name="Lage O.M."/>
            <person name="Pohl T."/>
            <person name="Merkel B.J."/>
            <person name="Hornburger P."/>
            <person name="Mueller R.-W."/>
            <person name="Bruemmer F."/>
            <person name="Labrenz M."/>
            <person name="Spormann A.M."/>
            <person name="Op den Camp H."/>
            <person name="Overmann J."/>
            <person name="Amann R."/>
            <person name="Jetten M.S.M."/>
            <person name="Mascher T."/>
            <person name="Medema M.H."/>
            <person name="Devos D.P."/>
            <person name="Kaster A.-K."/>
            <person name="Ovreas L."/>
            <person name="Rohde M."/>
            <person name="Galperin M.Y."/>
            <person name="Jogler C."/>
        </authorList>
    </citation>
    <scope>NUCLEOTIDE SEQUENCE [LARGE SCALE GENOMIC DNA]</scope>
    <source>
        <strain evidence="2 3">Mal48</strain>
    </source>
</reference>
<dbReference type="AlphaFoldDB" id="A0A517QIQ3"/>
<accession>A0A517QIQ3</accession>
<keyword evidence="1" id="KW-0732">Signal</keyword>
<gene>
    <name evidence="2" type="ORF">Mal48_07670</name>
</gene>
<dbReference type="RefSeq" id="WP_197442018.1">
    <property type="nucleotide sequence ID" value="NZ_CP036267.1"/>
</dbReference>
<feature type="chain" id="PRO_5022043477" evidence="1">
    <location>
        <begin position="25"/>
        <end position="144"/>
    </location>
</feature>